<comment type="caution">
    <text evidence="1">The sequence shown here is derived from an EMBL/GenBank/DDBJ whole genome shotgun (WGS) entry which is preliminary data.</text>
</comment>
<proteinExistence type="predicted"/>
<keyword evidence="2" id="KW-1185">Reference proteome</keyword>
<evidence type="ECO:0000313" key="2">
    <source>
        <dbReference type="Proteomes" id="UP001165160"/>
    </source>
</evidence>
<sequence length="69" mass="7648">MDTAEDGDKKWFLTGVVPSHHCGEIYGINQCFYSAVMIQDTLLITSYGYTDAISTTPVARAAQRLSMEQ</sequence>
<gene>
    <name evidence="1" type="ORF">TrVE_jg1519</name>
</gene>
<dbReference type="AlphaFoldDB" id="A0A9W7F6H4"/>
<evidence type="ECO:0000313" key="1">
    <source>
        <dbReference type="EMBL" id="GMI04271.1"/>
    </source>
</evidence>
<reference evidence="2" key="1">
    <citation type="journal article" date="2023" name="Commun. Biol.">
        <title>Genome analysis of Parmales, the sister group of diatoms, reveals the evolutionary specialization of diatoms from phago-mixotrophs to photoautotrophs.</title>
        <authorList>
            <person name="Ban H."/>
            <person name="Sato S."/>
            <person name="Yoshikawa S."/>
            <person name="Yamada K."/>
            <person name="Nakamura Y."/>
            <person name="Ichinomiya M."/>
            <person name="Sato N."/>
            <person name="Blanc-Mathieu R."/>
            <person name="Endo H."/>
            <person name="Kuwata A."/>
            <person name="Ogata H."/>
        </authorList>
    </citation>
    <scope>NUCLEOTIDE SEQUENCE [LARGE SCALE GENOMIC DNA]</scope>
    <source>
        <strain evidence="2">NIES 3699</strain>
    </source>
</reference>
<protein>
    <submittedName>
        <fullName evidence="1">Uncharacterized protein</fullName>
    </submittedName>
</protein>
<dbReference type="Proteomes" id="UP001165160">
    <property type="component" value="Unassembled WGS sequence"/>
</dbReference>
<organism evidence="1 2">
    <name type="scientific">Triparma verrucosa</name>
    <dbReference type="NCBI Taxonomy" id="1606542"/>
    <lineage>
        <taxon>Eukaryota</taxon>
        <taxon>Sar</taxon>
        <taxon>Stramenopiles</taxon>
        <taxon>Ochrophyta</taxon>
        <taxon>Bolidophyceae</taxon>
        <taxon>Parmales</taxon>
        <taxon>Triparmaceae</taxon>
        <taxon>Triparma</taxon>
    </lineage>
</organism>
<dbReference type="EMBL" id="BRXX01000314">
    <property type="protein sequence ID" value="GMI04271.1"/>
    <property type="molecule type" value="Genomic_DNA"/>
</dbReference>
<name>A0A9W7F6H4_9STRA</name>
<accession>A0A9W7F6H4</accession>